<dbReference type="Proteomes" id="UP000680020">
    <property type="component" value="Unassembled WGS sequence"/>
</dbReference>
<dbReference type="EC" id="3.6.1.9" evidence="4"/>
<dbReference type="GO" id="GO:0005737">
    <property type="term" value="C:cytoplasm"/>
    <property type="evidence" value="ECO:0007669"/>
    <property type="project" value="UniProtKB-SubCell"/>
</dbReference>
<dbReference type="AlphaFoldDB" id="A0AB35BWA0"/>
<dbReference type="Gene3D" id="3.90.950.10">
    <property type="match status" value="1"/>
</dbReference>
<keyword evidence="2 4" id="KW-0378">Hydrolase</keyword>
<comment type="subcellular location">
    <subcellularLocation>
        <location evidence="4">Cytoplasm</location>
    </subcellularLocation>
</comment>
<comment type="function">
    <text evidence="4">Nucleoside triphosphate pyrophosphatase that hydrolyzes dTTP and UTP. May have a dual role in cell division arrest and in preventing the incorporation of modified nucleotides into cellular nucleic acids.</text>
</comment>
<evidence type="ECO:0000256" key="3">
    <source>
        <dbReference type="ARBA" id="ARBA00023080"/>
    </source>
</evidence>
<comment type="similarity">
    <text evidence="4">Belongs to the Maf family. YhdE subfamily.</text>
</comment>
<dbReference type="GO" id="GO:0047429">
    <property type="term" value="F:nucleoside triphosphate diphosphatase activity"/>
    <property type="evidence" value="ECO:0007669"/>
    <property type="project" value="UniProtKB-EC"/>
</dbReference>
<dbReference type="GeneID" id="58262838"/>
<feature type="site" description="Important for substrate specificity" evidence="4">
    <location>
        <position position="10"/>
    </location>
</feature>
<feature type="active site" description="Proton acceptor" evidence="4">
    <location>
        <position position="69"/>
    </location>
</feature>
<evidence type="ECO:0000313" key="6">
    <source>
        <dbReference type="Proteomes" id="UP000680020"/>
    </source>
</evidence>
<dbReference type="PIRSF" id="PIRSF006305">
    <property type="entry name" value="Maf"/>
    <property type="match status" value="1"/>
</dbReference>
<dbReference type="HAMAP" id="MF_00528">
    <property type="entry name" value="Maf"/>
    <property type="match status" value="1"/>
</dbReference>
<accession>A0AB35BWA0</accession>
<dbReference type="Pfam" id="PF02545">
    <property type="entry name" value="Maf"/>
    <property type="match status" value="1"/>
</dbReference>
<feature type="site" description="Important for substrate specificity" evidence="4">
    <location>
        <position position="70"/>
    </location>
</feature>
<proteinExistence type="inferred from homology"/>
<evidence type="ECO:0000256" key="4">
    <source>
        <dbReference type="HAMAP-Rule" id="MF_00528"/>
    </source>
</evidence>
<organism evidence="5 6">
    <name type="scientific">Wohlfahrtiimonas chitiniclastica</name>
    <dbReference type="NCBI Taxonomy" id="400946"/>
    <lineage>
        <taxon>Bacteria</taxon>
        <taxon>Pseudomonadati</taxon>
        <taxon>Pseudomonadota</taxon>
        <taxon>Gammaproteobacteria</taxon>
        <taxon>Cardiobacteriales</taxon>
        <taxon>Ignatzschineriaceae</taxon>
        <taxon>Wohlfahrtiimonas</taxon>
    </lineage>
</organism>
<name>A0AB35BWA0_9GAMM</name>
<sequence>MLLLASQSPRRQELLRQIGIDYQVISAAIDETPRLHEAPLAYVQRIARDKAQAAQMQHDATQYPILTADTTVTFQDMILGKPKDYADFERMMTALSGNTHQVLSAIALRWQDQLIEKISISHVTFARLPEHFIESYWQTGEPCDKAGGYAVQGIMARYIQKIEGSYSGIMGLPLFELSEALDNIGYNIG</sequence>
<evidence type="ECO:0000313" key="5">
    <source>
        <dbReference type="EMBL" id="MBS7824087.1"/>
    </source>
</evidence>
<keyword evidence="4" id="KW-0963">Cytoplasm</keyword>
<feature type="site" description="Important for substrate specificity" evidence="4">
    <location>
        <position position="152"/>
    </location>
</feature>
<dbReference type="PANTHER" id="PTHR43213:SF5">
    <property type="entry name" value="BIFUNCTIONAL DTTP_UTP PYROPHOSPHATASE_METHYLTRANSFERASE PROTEIN-RELATED"/>
    <property type="match status" value="1"/>
</dbReference>
<comment type="caution">
    <text evidence="5">The sequence shown here is derived from an EMBL/GenBank/DDBJ whole genome shotgun (WGS) entry which is preliminary data.</text>
</comment>
<dbReference type="CDD" id="cd00555">
    <property type="entry name" value="Maf"/>
    <property type="match status" value="1"/>
</dbReference>
<comment type="caution">
    <text evidence="4">Lacks conserved residue(s) required for the propagation of feature annotation.</text>
</comment>
<dbReference type="PANTHER" id="PTHR43213">
    <property type="entry name" value="BIFUNCTIONAL DTTP/UTP PYROPHOSPHATASE/METHYLTRANSFERASE PROTEIN-RELATED"/>
    <property type="match status" value="1"/>
</dbReference>
<gene>
    <name evidence="5" type="primary">maf</name>
    <name evidence="5" type="ORF">J7561_02570</name>
</gene>
<reference evidence="5" key="1">
    <citation type="submission" date="2021-03" db="EMBL/GenBank/DDBJ databases">
        <title>Identification and antibiotic profiling of Wohlfahrtiimonas chitiniclastica, an underestimated human pathogen.</title>
        <authorList>
            <person name="Kopf A."/>
            <person name="Bunk B."/>
            <person name="Coldewey S."/>
            <person name="Gunzer F."/>
            <person name="Riedel T."/>
            <person name="Schroettner P."/>
        </authorList>
    </citation>
    <scope>NUCLEOTIDE SEQUENCE</scope>
    <source>
        <strain evidence="5">DSM 100917</strain>
    </source>
</reference>
<comment type="catalytic activity">
    <reaction evidence="4">
        <text>UTP + H2O = UMP + diphosphate + H(+)</text>
        <dbReference type="Rhea" id="RHEA:29395"/>
        <dbReference type="ChEBI" id="CHEBI:15377"/>
        <dbReference type="ChEBI" id="CHEBI:15378"/>
        <dbReference type="ChEBI" id="CHEBI:33019"/>
        <dbReference type="ChEBI" id="CHEBI:46398"/>
        <dbReference type="ChEBI" id="CHEBI:57865"/>
        <dbReference type="EC" id="3.6.1.9"/>
    </reaction>
</comment>
<dbReference type="GO" id="GO:0009117">
    <property type="term" value="P:nucleotide metabolic process"/>
    <property type="evidence" value="ECO:0007669"/>
    <property type="project" value="UniProtKB-KW"/>
</dbReference>
<dbReference type="SUPFAM" id="SSF52972">
    <property type="entry name" value="ITPase-like"/>
    <property type="match status" value="1"/>
</dbReference>
<comment type="catalytic activity">
    <reaction evidence="4">
        <text>dTTP + H2O = dTMP + diphosphate + H(+)</text>
        <dbReference type="Rhea" id="RHEA:28534"/>
        <dbReference type="ChEBI" id="CHEBI:15377"/>
        <dbReference type="ChEBI" id="CHEBI:15378"/>
        <dbReference type="ChEBI" id="CHEBI:33019"/>
        <dbReference type="ChEBI" id="CHEBI:37568"/>
        <dbReference type="ChEBI" id="CHEBI:63528"/>
        <dbReference type="EC" id="3.6.1.9"/>
    </reaction>
</comment>
<evidence type="ECO:0000256" key="2">
    <source>
        <dbReference type="ARBA" id="ARBA00022801"/>
    </source>
</evidence>
<evidence type="ECO:0000256" key="1">
    <source>
        <dbReference type="ARBA" id="ARBA00001968"/>
    </source>
</evidence>
<comment type="cofactor">
    <cofactor evidence="1 4">
        <name>a divalent metal cation</name>
        <dbReference type="ChEBI" id="CHEBI:60240"/>
    </cofactor>
</comment>
<dbReference type="InterPro" id="IPR003697">
    <property type="entry name" value="Maf-like"/>
</dbReference>
<keyword evidence="3 4" id="KW-0546">Nucleotide metabolism</keyword>
<dbReference type="RefSeq" id="WP_094537560.1">
    <property type="nucleotide sequence ID" value="NZ_JAGIBR010000006.1"/>
</dbReference>
<dbReference type="EMBL" id="JAGIBU010000001">
    <property type="protein sequence ID" value="MBS7824087.1"/>
    <property type="molecule type" value="Genomic_DNA"/>
</dbReference>
<protein>
    <recommendedName>
        <fullName evidence="4">dTTP/UTP pyrophosphatase</fullName>
        <shortName evidence="4">dTTPase/UTPase</shortName>
        <ecNumber evidence="4">3.6.1.9</ecNumber>
    </recommendedName>
    <alternativeName>
        <fullName evidence="4">Nucleoside triphosphate pyrophosphatase</fullName>
    </alternativeName>
    <alternativeName>
        <fullName evidence="4">Nucleotide pyrophosphatase</fullName>
        <shortName evidence="4">Nucleotide PPase</shortName>
    </alternativeName>
</protein>
<dbReference type="InterPro" id="IPR029001">
    <property type="entry name" value="ITPase-like_fam"/>
</dbReference>
<dbReference type="NCBIfam" id="TIGR00172">
    <property type="entry name" value="maf"/>
    <property type="match status" value="1"/>
</dbReference>